<dbReference type="EMBL" id="CADCXV010001216">
    <property type="protein sequence ID" value="CAB0042701.1"/>
    <property type="molecule type" value="Genomic_DNA"/>
</dbReference>
<dbReference type="SUPFAM" id="SSF48403">
    <property type="entry name" value="Ankyrin repeat"/>
    <property type="match status" value="1"/>
</dbReference>
<proteinExistence type="predicted"/>
<gene>
    <name evidence="1" type="ORF">TBRA_LOCUS14306</name>
</gene>
<dbReference type="OrthoDB" id="5402602at2759"/>
<name>A0A6H5IY70_9HYME</name>
<dbReference type="AlphaFoldDB" id="A0A6H5IY70"/>
<dbReference type="Proteomes" id="UP000479190">
    <property type="component" value="Unassembled WGS sequence"/>
</dbReference>
<dbReference type="InterPro" id="IPR036770">
    <property type="entry name" value="Ankyrin_rpt-contain_sf"/>
</dbReference>
<accession>A0A6H5IY70</accession>
<evidence type="ECO:0000313" key="1">
    <source>
        <dbReference type="EMBL" id="CAB0042701.1"/>
    </source>
</evidence>
<evidence type="ECO:0000313" key="2">
    <source>
        <dbReference type="Proteomes" id="UP000479190"/>
    </source>
</evidence>
<organism evidence="1 2">
    <name type="scientific">Trichogramma brassicae</name>
    <dbReference type="NCBI Taxonomy" id="86971"/>
    <lineage>
        <taxon>Eukaryota</taxon>
        <taxon>Metazoa</taxon>
        <taxon>Ecdysozoa</taxon>
        <taxon>Arthropoda</taxon>
        <taxon>Hexapoda</taxon>
        <taxon>Insecta</taxon>
        <taxon>Pterygota</taxon>
        <taxon>Neoptera</taxon>
        <taxon>Endopterygota</taxon>
        <taxon>Hymenoptera</taxon>
        <taxon>Apocrita</taxon>
        <taxon>Proctotrupomorpha</taxon>
        <taxon>Chalcidoidea</taxon>
        <taxon>Trichogrammatidae</taxon>
        <taxon>Trichogramma</taxon>
    </lineage>
</organism>
<reference evidence="1 2" key="1">
    <citation type="submission" date="2020-02" db="EMBL/GenBank/DDBJ databases">
        <authorList>
            <person name="Ferguson B K."/>
        </authorList>
    </citation>
    <scope>NUCLEOTIDE SEQUENCE [LARGE SCALE GENOMIC DNA]</scope>
</reference>
<dbReference type="Gene3D" id="1.25.40.20">
    <property type="entry name" value="Ankyrin repeat-containing domain"/>
    <property type="match status" value="1"/>
</dbReference>
<protein>
    <submittedName>
        <fullName evidence="1">Uncharacterized protein</fullName>
    </submittedName>
</protein>
<sequence length="235" mass="26810">MTQRRGRCSSSATKNFTRCKSMLGTSTATRHCTWLCSNQAPEQTAPAWSHICGEEARSELDQYDGSNFSALCDYGTRQRLLLGGAVSRCRRRSRSDGAGRRSRRRWLDTSARGCVLGLEGRDRNTAAKRRRCKFARRERIDSFARYLRATARHRLGGVFFSRSMTIFGRKCTSMLETKRAAHLCTWPLKERQKKMAELLLRRSADPNITNAEGSTALHVLCKCDYNFFDLMVSFI</sequence>
<keyword evidence="2" id="KW-1185">Reference proteome</keyword>